<dbReference type="Proteomes" id="UP000004217">
    <property type="component" value="Unassembled WGS sequence"/>
</dbReference>
<name>G2GEZ0_9ACTN</name>
<proteinExistence type="predicted"/>
<protein>
    <submittedName>
        <fullName evidence="1">Uncharacterized protein</fullName>
    </submittedName>
</protein>
<keyword evidence="2" id="KW-1185">Reference proteome</keyword>
<gene>
    <name evidence="1" type="ORF">SZN_20367</name>
</gene>
<dbReference type="PATRIC" id="fig|700597.3.peg.3995"/>
<organism evidence="1 2">
    <name type="scientific">Streptomyces zinciresistens K42</name>
    <dbReference type="NCBI Taxonomy" id="700597"/>
    <lineage>
        <taxon>Bacteria</taxon>
        <taxon>Bacillati</taxon>
        <taxon>Actinomycetota</taxon>
        <taxon>Actinomycetes</taxon>
        <taxon>Kitasatosporales</taxon>
        <taxon>Streptomycetaceae</taxon>
        <taxon>Streptomyces</taxon>
    </lineage>
</organism>
<dbReference type="OrthoDB" id="4125066at2"/>
<evidence type="ECO:0000313" key="2">
    <source>
        <dbReference type="Proteomes" id="UP000004217"/>
    </source>
</evidence>
<dbReference type="RefSeq" id="WP_007497944.1">
    <property type="nucleotide sequence ID" value="NZ_AGBF01000073.1"/>
</dbReference>
<reference evidence="1 2" key="1">
    <citation type="submission" date="2011-08" db="EMBL/GenBank/DDBJ databases">
        <authorList>
            <person name="Lin Y."/>
            <person name="Hao X."/>
            <person name="Johnstone L."/>
            <person name="Miller S.J."/>
            <person name="Wei G."/>
            <person name="Rensing C."/>
        </authorList>
    </citation>
    <scope>NUCLEOTIDE SEQUENCE [LARGE SCALE GENOMIC DNA]</scope>
    <source>
        <strain evidence="1 2">K42</strain>
    </source>
</reference>
<dbReference type="EMBL" id="AGBF01000073">
    <property type="protein sequence ID" value="EGX57931.1"/>
    <property type="molecule type" value="Genomic_DNA"/>
</dbReference>
<sequence>MSSTTPALASSPVSTVLGTLSAAGLGAHFDREEGVIIAYPAAVPKANALDGVHVTVQWNTTGRQRQPREARAHFSASAWIPDGPPDFHEVSTVHTTAAPGPLTAEAEVCARAVAAWLAHPATTAGNTLLSALAVHGITPGNGLSVTYGAHSDQISVTVRLGRDTYGTLVVADRAGSLRHVPAQHTGWSVFLHDERGDAVGDPVYITGDGGTVDCAQDSSAAAQFIADCLSAPLRHCCCYARESHNPRHDRECHLYALPRPA</sequence>
<dbReference type="AlphaFoldDB" id="G2GEZ0"/>
<evidence type="ECO:0000313" key="1">
    <source>
        <dbReference type="EMBL" id="EGX57931.1"/>
    </source>
</evidence>
<accession>G2GEZ0</accession>
<comment type="caution">
    <text evidence="1">The sequence shown here is derived from an EMBL/GenBank/DDBJ whole genome shotgun (WGS) entry which is preliminary data.</text>
</comment>